<proteinExistence type="predicted"/>
<feature type="transmembrane region" description="Helical" evidence="10">
    <location>
        <begin position="381"/>
        <end position="407"/>
    </location>
</feature>
<keyword evidence="4" id="KW-0328">Glycosyltransferase</keyword>
<evidence type="ECO:0000256" key="2">
    <source>
        <dbReference type="ARBA" id="ARBA00004687"/>
    </source>
</evidence>
<reference evidence="11 12" key="1">
    <citation type="submission" date="2020-08" db="EMBL/GenBank/DDBJ databases">
        <title>Genomic Encyclopedia of Archaeal and Bacterial Type Strains, Phase II (KMG-II): from individual species to whole genera.</title>
        <authorList>
            <person name="Goeker M."/>
        </authorList>
    </citation>
    <scope>NUCLEOTIDE SEQUENCE [LARGE SCALE GENOMIC DNA]</scope>
    <source>
        <strain evidence="11 12">DSM 43850</strain>
    </source>
</reference>
<keyword evidence="9 10" id="KW-0472">Membrane</keyword>
<dbReference type="PANTHER" id="PTHR12468">
    <property type="entry name" value="GPI MANNOSYLTRANSFERASE 2"/>
    <property type="match status" value="1"/>
</dbReference>
<comment type="pathway">
    <text evidence="2">Glycolipid biosynthesis; glycosylphosphatidylinositol-anchor biosynthesis.</text>
</comment>
<feature type="transmembrane region" description="Helical" evidence="10">
    <location>
        <begin position="190"/>
        <end position="214"/>
    </location>
</feature>
<sequence length="408" mass="45991">MTSTALPRRQHKTVSELLRGDFGRVLVHVLCWQLAMTLLGVLMEQMLGVGGKYTGDVAPAGANLLTHTYRWDAAWFRDIVLHWYQFRAQEPVFYPVFPLAVLLVNWLSLGTAGLLVSGLVVNTVSSWLAVTALVKIVRYHVDGPHERRLALLAFLAAPAAFFLHMFYSEAVFVAFAFWAYLFALRRQWRAMALCMIPMMATRVTAVLFLGLCFLEFWRAGQWRPRALLSWNLLWFPVGLAGLGLYALFLHAVTGDALGMFTAYHKGPDWAYHVFNLNFPGTILDQVRQLWRELTGVDQVYVRTFTDRLLPLPYLAVTAASSVYLLVVRRSAAVPLAAFGFASIVMFTLNSNLISVYRYLLPCITIYIALAELVGRRPSWRYPVYGLLVCGGAFQVALVATFVCYRWAG</sequence>
<feature type="transmembrane region" description="Helical" evidence="10">
    <location>
        <begin position="355"/>
        <end position="374"/>
    </location>
</feature>
<dbReference type="InterPro" id="IPR007315">
    <property type="entry name" value="PIG-V/Gpi18"/>
</dbReference>
<feature type="transmembrane region" description="Helical" evidence="10">
    <location>
        <begin position="149"/>
        <end position="178"/>
    </location>
</feature>
<keyword evidence="7" id="KW-0256">Endoplasmic reticulum</keyword>
<dbReference type="RefSeq" id="WP_182835901.1">
    <property type="nucleotide sequence ID" value="NZ_BAAABQ010000010.1"/>
</dbReference>
<evidence type="ECO:0000256" key="6">
    <source>
        <dbReference type="ARBA" id="ARBA00022692"/>
    </source>
</evidence>
<feature type="transmembrane region" description="Helical" evidence="10">
    <location>
        <begin position="92"/>
        <end position="109"/>
    </location>
</feature>
<feature type="transmembrane region" description="Helical" evidence="10">
    <location>
        <begin position="308"/>
        <end position="326"/>
    </location>
</feature>
<feature type="transmembrane region" description="Helical" evidence="10">
    <location>
        <begin position="226"/>
        <end position="248"/>
    </location>
</feature>
<organism evidence="11 12">
    <name type="scientific">Kutzneria viridogrisea</name>
    <dbReference type="NCBI Taxonomy" id="47990"/>
    <lineage>
        <taxon>Bacteria</taxon>
        <taxon>Bacillati</taxon>
        <taxon>Actinomycetota</taxon>
        <taxon>Actinomycetes</taxon>
        <taxon>Pseudonocardiales</taxon>
        <taxon>Pseudonocardiaceae</taxon>
        <taxon>Kutzneria</taxon>
    </lineage>
</organism>
<evidence type="ECO:0000256" key="9">
    <source>
        <dbReference type="ARBA" id="ARBA00023136"/>
    </source>
</evidence>
<evidence type="ECO:0000313" key="11">
    <source>
        <dbReference type="EMBL" id="MBA8922841.1"/>
    </source>
</evidence>
<gene>
    <name evidence="11" type="ORF">BC739_000038</name>
</gene>
<keyword evidence="3" id="KW-0337">GPI-anchor biosynthesis</keyword>
<keyword evidence="5" id="KW-0808">Transferase</keyword>
<evidence type="ECO:0000256" key="10">
    <source>
        <dbReference type="SAM" id="Phobius"/>
    </source>
</evidence>
<keyword evidence="12" id="KW-1185">Reference proteome</keyword>
<comment type="subcellular location">
    <subcellularLocation>
        <location evidence="1">Endoplasmic reticulum membrane</location>
        <topology evidence="1">Multi-pass membrane protein</topology>
    </subcellularLocation>
</comment>
<evidence type="ECO:0000313" key="12">
    <source>
        <dbReference type="Proteomes" id="UP000517916"/>
    </source>
</evidence>
<dbReference type="Proteomes" id="UP000517916">
    <property type="component" value="Unassembled WGS sequence"/>
</dbReference>
<keyword evidence="6 10" id="KW-0812">Transmembrane</keyword>
<evidence type="ECO:0000256" key="8">
    <source>
        <dbReference type="ARBA" id="ARBA00022989"/>
    </source>
</evidence>
<dbReference type="Pfam" id="PF04188">
    <property type="entry name" value="Mannosyl_trans2"/>
    <property type="match status" value="1"/>
</dbReference>
<accession>A0ABR6B7I6</accession>
<evidence type="ECO:0000256" key="7">
    <source>
        <dbReference type="ARBA" id="ARBA00022824"/>
    </source>
</evidence>
<feature type="transmembrane region" description="Helical" evidence="10">
    <location>
        <begin position="331"/>
        <end position="349"/>
    </location>
</feature>
<evidence type="ECO:0000256" key="4">
    <source>
        <dbReference type="ARBA" id="ARBA00022676"/>
    </source>
</evidence>
<evidence type="ECO:0000256" key="5">
    <source>
        <dbReference type="ARBA" id="ARBA00022679"/>
    </source>
</evidence>
<name>A0ABR6B7I6_9PSEU</name>
<comment type="caution">
    <text evidence="11">The sequence shown here is derived from an EMBL/GenBank/DDBJ whole genome shotgun (WGS) entry which is preliminary data.</text>
</comment>
<keyword evidence="8 10" id="KW-1133">Transmembrane helix</keyword>
<evidence type="ECO:0008006" key="13">
    <source>
        <dbReference type="Google" id="ProtNLM"/>
    </source>
</evidence>
<dbReference type="EMBL" id="JACJID010000001">
    <property type="protein sequence ID" value="MBA8922841.1"/>
    <property type="molecule type" value="Genomic_DNA"/>
</dbReference>
<evidence type="ECO:0000256" key="1">
    <source>
        <dbReference type="ARBA" id="ARBA00004477"/>
    </source>
</evidence>
<dbReference type="PANTHER" id="PTHR12468:SF2">
    <property type="entry name" value="GPI MANNOSYLTRANSFERASE 2"/>
    <property type="match status" value="1"/>
</dbReference>
<evidence type="ECO:0000256" key="3">
    <source>
        <dbReference type="ARBA" id="ARBA00022502"/>
    </source>
</evidence>
<protein>
    <recommendedName>
        <fullName evidence="13">Mannosyltransferase PIG-V</fullName>
    </recommendedName>
</protein>